<accession>A0A445C8P7</accession>
<dbReference type="STRING" id="3818.A0A445C8P7"/>
<dbReference type="PANTHER" id="PTHR47074">
    <property type="entry name" value="BNAC02G40300D PROTEIN"/>
    <property type="match status" value="1"/>
</dbReference>
<dbReference type="InterPro" id="IPR005135">
    <property type="entry name" value="Endo/exonuclease/phosphatase"/>
</dbReference>
<feature type="domain" description="Endonuclease/exonuclease/phosphatase" evidence="1">
    <location>
        <begin position="4"/>
        <end position="224"/>
    </location>
</feature>
<dbReference type="Pfam" id="PF03372">
    <property type="entry name" value="Exo_endo_phos"/>
    <property type="match status" value="1"/>
</dbReference>
<dbReference type="AlphaFoldDB" id="A0A445C8P7"/>
<dbReference type="Gene3D" id="3.60.10.10">
    <property type="entry name" value="Endonuclease/exonuclease/phosphatase"/>
    <property type="match status" value="1"/>
</dbReference>
<feature type="domain" description="Reverse transcriptase zinc-binding" evidence="3">
    <location>
        <begin position="310"/>
        <end position="380"/>
    </location>
</feature>
<evidence type="ECO:0000313" key="4">
    <source>
        <dbReference type="EMBL" id="RYR47305.1"/>
    </source>
</evidence>
<comment type="caution">
    <text evidence="4">The sequence shown here is derived from an EMBL/GenBank/DDBJ whole genome shotgun (WGS) entry which is preliminary data.</text>
</comment>
<name>A0A445C8P7_ARAHY</name>
<dbReference type="CDD" id="cd06222">
    <property type="entry name" value="RNase_H_like"/>
    <property type="match status" value="1"/>
</dbReference>
<dbReference type="PANTHER" id="PTHR47074:SF11">
    <property type="entry name" value="REVERSE TRANSCRIPTASE-LIKE PROTEIN"/>
    <property type="match status" value="1"/>
</dbReference>
<reference evidence="4 5" key="1">
    <citation type="submission" date="2019-01" db="EMBL/GenBank/DDBJ databases">
        <title>Sequencing of cultivated peanut Arachis hypogaea provides insights into genome evolution and oil improvement.</title>
        <authorList>
            <person name="Chen X."/>
        </authorList>
    </citation>
    <scope>NUCLEOTIDE SEQUENCE [LARGE SCALE GENOMIC DNA]</scope>
    <source>
        <strain evidence="5">cv. Fuhuasheng</strain>
        <tissue evidence="4">Leaves</tissue>
    </source>
</reference>
<dbReference type="InterPro" id="IPR012337">
    <property type="entry name" value="RNaseH-like_sf"/>
</dbReference>
<dbReference type="Pfam" id="PF13966">
    <property type="entry name" value="zf-RVT"/>
    <property type="match status" value="1"/>
</dbReference>
<dbReference type="InterPro" id="IPR052929">
    <property type="entry name" value="RNase_H-like_EbsB-rel"/>
</dbReference>
<evidence type="ECO:0000313" key="5">
    <source>
        <dbReference type="Proteomes" id="UP000289738"/>
    </source>
</evidence>
<keyword evidence="5" id="KW-1185">Reference proteome</keyword>
<dbReference type="InterPro" id="IPR002156">
    <property type="entry name" value="RNaseH_domain"/>
</dbReference>
<gene>
    <name evidence="4" type="ORF">Ahy_A07g033247</name>
</gene>
<feature type="domain" description="RNase H type-1" evidence="2">
    <location>
        <begin position="495"/>
        <end position="615"/>
    </location>
</feature>
<dbReference type="SUPFAM" id="SSF56219">
    <property type="entry name" value="DNase I-like"/>
    <property type="match status" value="1"/>
</dbReference>
<evidence type="ECO:0000259" key="1">
    <source>
        <dbReference type="Pfam" id="PF03372"/>
    </source>
</evidence>
<evidence type="ECO:0000259" key="2">
    <source>
        <dbReference type="Pfam" id="PF13456"/>
    </source>
</evidence>
<dbReference type="SUPFAM" id="SSF53098">
    <property type="entry name" value="Ribonuclease H-like"/>
    <property type="match status" value="1"/>
</dbReference>
<dbReference type="Pfam" id="PF13456">
    <property type="entry name" value="RVT_3"/>
    <property type="match status" value="1"/>
</dbReference>
<dbReference type="InterPro" id="IPR026960">
    <property type="entry name" value="RVT-Znf"/>
</dbReference>
<dbReference type="GO" id="GO:0004523">
    <property type="term" value="F:RNA-DNA hybrid ribonuclease activity"/>
    <property type="evidence" value="ECO:0007669"/>
    <property type="project" value="InterPro"/>
</dbReference>
<dbReference type="EMBL" id="SDMP01000007">
    <property type="protein sequence ID" value="RYR47305.1"/>
    <property type="molecule type" value="Genomic_DNA"/>
</dbReference>
<dbReference type="InterPro" id="IPR044730">
    <property type="entry name" value="RNase_H-like_dom_plant"/>
</dbReference>
<dbReference type="GO" id="GO:0003676">
    <property type="term" value="F:nucleic acid binding"/>
    <property type="evidence" value="ECO:0007669"/>
    <property type="project" value="InterPro"/>
</dbReference>
<organism evidence="4 5">
    <name type="scientific">Arachis hypogaea</name>
    <name type="common">Peanut</name>
    <dbReference type="NCBI Taxonomy" id="3818"/>
    <lineage>
        <taxon>Eukaryota</taxon>
        <taxon>Viridiplantae</taxon>
        <taxon>Streptophyta</taxon>
        <taxon>Embryophyta</taxon>
        <taxon>Tracheophyta</taxon>
        <taxon>Spermatophyta</taxon>
        <taxon>Magnoliopsida</taxon>
        <taxon>eudicotyledons</taxon>
        <taxon>Gunneridae</taxon>
        <taxon>Pentapetalae</taxon>
        <taxon>rosids</taxon>
        <taxon>fabids</taxon>
        <taxon>Fabales</taxon>
        <taxon>Fabaceae</taxon>
        <taxon>Papilionoideae</taxon>
        <taxon>50 kb inversion clade</taxon>
        <taxon>dalbergioids sensu lato</taxon>
        <taxon>Dalbergieae</taxon>
        <taxon>Pterocarpus clade</taxon>
        <taxon>Arachis</taxon>
    </lineage>
</organism>
<protein>
    <submittedName>
        <fullName evidence="4">Uncharacterized protein</fullName>
    </submittedName>
</protein>
<proteinExistence type="predicted"/>
<dbReference type="Proteomes" id="UP000289738">
    <property type="component" value="Chromosome A07"/>
</dbReference>
<sequence>MSIISWNCRGLAASATVSELHSLCKQIKPTIIFLIETRAKEKTVSRIKKRLHFENAFCVEPRGLSGGLCLFWNAIYKVDIYFWCDNYIKARIVDKEGNMWLCNFVYGNPNFKKRQEQWREITVSCRSESEPQLFIGDFNDVLSQEEKVGLHPKPQNQVRDFRNFVDSNALIDLELKGGGFTWFSNPRNGFVTRERIDRALGNWEWRMMYPHAYLSSMPAISSDHSPLILDLNPVHNVRRSFKFEAFWADHEDCENVVRRGWSKRESNGNEWGRLTNKIKSCKDELRKWSYFAAKGEFQSRDHGNPSTSDARRELWKEIWKMEVPSKIKSFLWKAAHDIVPVNSNLFKKRIAGSPICQICTKEVETTEHALLLCEWTRATWFGADCQCIPTTETVTEFGDWFMTIIQKIKSVGGEEENRRISKIGFLVWEIWKTRNRKVYQQQEINPSWTIKRAKLMENLFWRIAEKKINLKERQVQKGTREVRWRPPPADWIKANVDASFKKNTGKGAIAVVYRDSRGKILLGFTGLIQANSVTVAEALAIRQALIIANNLFMEKVLIESDNLKIIQAIKSKSPIGEAWAIIQDIQLLLDQLPGRGLTWTPREGNLLAHKVAKEAELGNLHSNWSMQPPLEILRIMHNESKNQ</sequence>
<evidence type="ECO:0000259" key="3">
    <source>
        <dbReference type="Pfam" id="PF13966"/>
    </source>
</evidence>
<dbReference type="Gene3D" id="3.30.420.10">
    <property type="entry name" value="Ribonuclease H-like superfamily/Ribonuclease H"/>
    <property type="match status" value="1"/>
</dbReference>
<dbReference type="InterPro" id="IPR036397">
    <property type="entry name" value="RNaseH_sf"/>
</dbReference>
<dbReference type="InterPro" id="IPR036691">
    <property type="entry name" value="Endo/exonu/phosph_ase_sf"/>
</dbReference>